<dbReference type="InterPro" id="IPR043131">
    <property type="entry name" value="BCAT-like_N"/>
</dbReference>
<evidence type="ECO:0000256" key="8">
    <source>
        <dbReference type="RuleBase" id="RU004516"/>
    </source>
</evidence>
<evidence type="ECO:0000313" key="11">
    <source>
        <dbReference type="Proteomes" id="UP000781932"/>
    </source>
</evidence>
<keyword evidence="5 8" id="KW-0663">Pyridoxal phosphate</keyword>
<dbReference type="RefSeq" id="XP_038751971.1">
    <property type="nucleotide sequence ID" value="XM_038883266.1"/>
</dbReference>
<dbReference type="SUPFAM" id="SSF56752">
    <property type="entry name" value="D-aminoacid aminotransferase-like PLP-dependent enzymes"/>
    <property type="match status" value="1"/>
</dbReference>
<keyword evidence="3 9" id="KW-0032">Aminotransferase</keyword>
<reference evidence="10" key="1">
    <citation type="submission" date="2020-03" db="EMBL/GenBank/DDBJ databases">
        <authorList>
            <person name="He L."/>
        </authorList>
    </citation>
    <scope>NUCLEOTIDE SEQUENCE</scope>
    <source>
        <strain evidence="10">CkLH20</strain>
    </source>
</reference>
<dbReference type="Gene3D" id="3.20.10.10">
    <property type="entry name" value="D-amino Acid Aminotransferase, subunit A, domain 2"/>
    <property type="match status" value="1"/>
</dbReference>
<dbReference type="EC" id="2.6.1.42" evidence="9"/>
<keyword evidence="9" id="KW-0100">Branched-chain amino acid biosynthesis</keyword>
<evidence type="ECO:0000256" key="3">
    <source>
        <dbReference type="ARBA" id="ARBA00022576"/>
    </source>
</evidence>
<dbReference type="Pfam" id="PF01063">
    <property type="entry name" value="Aminotran_4"/>
    <property type="match status" value="1"/>
</dbReference>
<comment type="catalytic activity">
    <reaction evidence="9">
        <text>L-leucine + 2-oxoglutarate = 4-methyl-2-oxopentanoate + L-glutamate</text>
        <dbReference type="Rhea" id="RHEA:18321"/>
        <dbReference type="ChEBI" id="CHEBI:16810"/>
        <dbReference type="ChEBI" id="CHEBI:17865"/>
        <dbReference type="ChEBI" id="CHEBI:29985"/>
        <dbReference type="ChEBI" id="CHEBI:57427"/>
        <dbReference type="EC" id="2.6.1.42"/>
    </reaction>
</comment>
<dbReference type="InterPro" id="IPR001544">
    <property type="entry name" value="Aminotrans_IV"/>
</dbReference>
<evidence type="ECO:0000256" key="2">
    <source>
        <dbReference type="ARBA" id="ARBA00009320"/>
    </source>
</evidence>
<evidence type="ECO:0000256" key="1">
    <source>
        <dbReference type="ARBA" id="ARBA00001933"/>
    </source>
</evidence>
<dbReference type="GO" id="GO:0009098">
    <property type="term" value="P:L-leucine biosynthetic process"/>
    <property type="evidence" value="ECO:0007669"/>
    <property type="project" value="TreeGrafter"/>
</dbReference>
<evidence type="ECO:0000256" key="9">
    <source>
        <dbReference type="RuleBase" id="RU004517"/>
    </source>
</evidence>
<sequence length="333" mass="36897">MPTASVLQYATECFEGIKAYRGYDGKLRLFRLELNCQRMLQSSARTGLPAFDPAVLKELICQFAAVESRRWLPTEHKGESLYLRPTHIGTTPGLGLQVPRHSTLFVVATRTSGFQTNGAMTLVTSPKDMTRAWPGGFGNAKLGANYGPTLVAHADAISRGFDQVLWLFGEEEYATEAGASNLFVVWRTREGELQLVTAGLNNQTILEGVTRRSIIELVQHQRNDPECWNVAGKELEPLHIVERDFSINEIRTSLAEGRLVEAFASGTAYFIAPIRLVRHRDEDLVIPCCEGETGLYAALIKGWLGDIVFGRSEFRGWASVIEEAAELVSNPII</sequence>
<comment type="caution">
    <text evidence="10">The sequence shown here is derived from an EMBL/GenBank/DDBJ whole genome shotgun (WGS) entry which is preliminary data.</text>
</comment>
<dbReference type="PROSITE" id="PS00770">
    <property type="entry name" value="AA_TRANSFER_CLASS_4"/>
    <property type="match status" value="1"/>
</dbReference>
<keyword evidence="11" id="KW-1185">Reference proteome</keyword>
<accession>A0A9P6LQP4</accession>
<dbReference type="GO" id="GO:0005739">
    <property type="term" value="C:mitochondrion"/>
    <property type="evidence" value="ECO:0007669"/>
    <property type="project" value="TreeGrafter"/>
</dbReference>
<gene>
    <name evidence="10" type="ORF">CkaCkLH20_00546</name>
</gene>
<evidence type="ECO:0000256" key="4">
    <source>
        <dbReference type="ARBA" id="ARBA00022679"/>
    </source>
</evidence>
<organism evidence="10 11">
    <name type="scientific">Colletotrichum karsti</name>
    <dbReference type="NCBI Taxonomy" id="1095194"/>
    <lineage>
        <taxon>Eukaryota</taxon>
        <taxon>Fungi</taxon>
        <taxon>Dikarya</taxon>
        <taxon>Ascomycota</taxon>
        <taxon>Pezizomycotina</taxon>
        <taxon>Sordariomycetes</taxon>
        <taxon>Hypocreomycetidae</taxon>
        <taxon>Glomerellales</taxon>
        <taxon>Glomerellaceae</taxon>
        <taxon>Colletotrichum</taxon>
        <taxon>Colletotrichum boninense species complex</taxon>
    </lineage>
</organism>
<comment type="catalytic activity">
    <reaction evidence="9">
        <text>L-valine + 2-oxoglutarate = 3-methyl-2-oxobutanoate + L-glutamate</text>
        <dbReference type="Rhea" id="RHEA:24813"/>
        <dbReference type="ChEBI" id="CHEBI:11851"/>
        <dbReference type="ChEBI" id="CHEBI:16810"/>
        <dbReference type="ChEBI" id="CHEBI:29985"/>
        <dbReference type="ChEBI" id="CHEBI:57762"/>
        <dbReference type="EC" id="2.6.1.42"/>
    </reaction>
</comment>
<comment type="catalytic activity">
    <reaction evidence="9">
        <text>L-isoleucine + 2-oxoglutarate = (S)-3-methyl-2-oxopentanoate + L-glutamate</text>
        <dbReference type="Rhea" id="RHEA:24801"/>
        <dbReference type="ChEBI" id="CHEBI:16810"/>
        <dbReference type="ChEBI" id="CHEBI:29985"/>
        <dbReference type="ChEBI" id="CHEBI:35146"/>
        <dbReference type="ChEBI" id="CHEBI:58045"/>
        <dbReference type="EC" id="2.6.1.42"/>
    </reaction>
</comment>
<dbReference type="EMBL" id="JAATWM020000001">
    <property type="protein sequence ID" value="KAF9882510.1"/>
    <property type="molecule type" value="Genomic_DNA"/>
</dbReference>
<keyword evidence="4 9" id="KW-0808">Transferase</keyword>
<evidence type="ECO:0000256" key="7">
    <source>
        <dbReference type="RuleBase" id="RU004106"/>
    </source>
</evidence>
<protein>
    <recommendedName>
        <fullName evidence="9">Branched-chain-amino-acid aminotransferase</fullName>
        <ecNumber evidence="9">2.6.1.42</ecNumber>
    </recommendedName>
</protein>
<dbReference type="InterPro" id="IPR018300">
    <property type="entry name" value="Aminotrans_IV_CS"/>
</dbReference>
<dbReference type="InterPro" id="IPR005786">
    <property type="entry name" value="B_amino_transII"/>
</dbReference>
<dbReference type="OrthoDB" id="1732691at2759"/>
<dbReference type="Proteomes" id="UP000781932">
    <property type="component" value="Unassembled WGS sequence"/>
</dbReference>
<dbReference type="InterPro" id="IPR036038">
    <property type="entry name" value="Aminotransferase-like"/>
</dbReference>
<dbReference type="PANTHER" id="PTHR11825">
    <property type="entry name" value="SUBGROUP IIII AMINOTRANSFERASE"/>
    <property type="match status" value="1"/>
</dbReference>
<dbReference type="GeneID" id="62156340"/>
<comment type="cofactor">
    <cofactor evidence="1 8">
        <name>pyridoxal 5'-phosphate</name>
        <dbReference type="ChEBI" id="CHEBI:597326"/>
    </cofactor>
</comment>
<feature type="modified residue" description="N6-(pyridoxal phosphate)lysine" evidence="6">
    <location>
        <position position="141"/>
    </location>
</feature>
<dbReference type="Gene3D" id="3.30.470.10">
    <property type="match status" value="1"/>
</dbReference>
<dbReference type="AlphaFoldDB" id="A0A9P6LQP4"/>
<dbReference type="PANTHER" id="PTHR11825:SF69">
    <property type="entry name" value="BRANCHED-CHAIN-AMINO-ACID AMINOTRANSFERASE"/>
    <property type="match status" value="1"/>
</dbReference>
<evidence type="ECO:0000256" key="6">
    <source>
        <dbReference type="PIRSR" id="PIRSR006468-1"/>
    </source>
</evidence>
<reference evidence="10" key="2">
    <citation type="submission" date="2020-11" db="EMBL/GenBank/DDBJ databases">
        <title>Whole genome sequencing of Colletotrichum sp.</title>
        <authorList>
            <person name="Li H."/>
        </authorList>
    </citation>
    <scope>NUCLEOTIDE SEQUENCE</scope>
    <source>
        <strain evidence="10">CkLH20</strain>
    </source>
</reference>
<proteinExistence type="inferred from homology"/>
<dbReference type="GO" id="GO:0004084">
    <property type="term" value="F:branched-chain-amino-acid transaminase activity"/>
    <property type="evidence" value="ECO:0007669"/>
    <property type="project" value="UniProtKB-EC"/>
</dbReference>
<evidence type="ECO:0000256" key="5">
    <source>
        <dbReference type="ARBA" id="ARBA00022898"/>
    </source>
</evidence>
<dbReference type="InterPro" id="IPR043132">
    <property type="entry name" value="BCAT-like_C"/>
</dbReference>
<comment type="similarity">
    <text evidence="2 7">Belongs to the class-IV pyridoxal-phosphate-dependent aminotransferase family.</text>
</comment>
<dbReference type="GO" id="GO:0009099">
    <property type="term" value="P:L-valine biosynthetic process"/>
    <property type="evidence" value="ECO:0007669"/>
    <property type="project" value="TreeGrafter"/>
</dbReference>
<name>A0A9P6LQP4_9PEZI</name>
<dbReference type="PIRSF" id="PIRSF006468">
    <property type="entry name" value="BCAT1"/>
    <property type="match status" value="1"/>
</dbReference>
<evidence type="ECO:0000313" key="10">
    <source>
        <dbReference type="EMBL" id="KAF9882510.1"/>
    </source>
</evidence>
<keyword evidence="9" id="KW-0028">Amino-acid biosynthesis</keyword>